<keyword evidence="4" id="KW-0804">Transcription</keyword>
<evidence type="ECO:0000256" key="1">
    <source>
        <dbReference type="ARBA" id="ARBA00004123"/>
    </source>
</evidence>
<reference evidence="10 11" key="1">
    <citation type="submission" date="2019-03" db="EMBL/GenBank/DDBJ databases">
        <authorList>
            <person name="Gaulin E."/>
            <person name="Dumas B."/>
        </authorList>
    </citation>
    <scope>NUCLEOTIDE SEQUENCE [LARGE SCALE GENOMIC DNA]</scope>
    <source>
        <strain evidence="10">CBS 568.67</strain>
    </source>
</reference>
<evidence type="ECO:0000313" key="9">
    <source>
        <dbReference type="EMBL" id="KAF0695009.1"/>
    </source>
</evidence>
<dbReference type="InterPro" id="IPR000232">
    <property type="entry name" value="HSF_DNA-bd"/>
</dbReference>
<dbReference type="SMART" id="SM00415">
    <property type="entry name" value="HSF"/>
    <property type="match status" value="1"/>
</dbReference>
<comment type="similarity">
    <text evidence="6">Belongs to the HSF family.</text>
</comment>
<dbReference type="InterPro" id="IPR036388">
    <property type="entry name" value="WH-like_DNA-bd_sf"/>
</dbReference>
<reference evidence="9" key="2">
    <citation type="submission" date="2019-06" db="EMBL/GenBank/DDBJ databases">
        <title>Genomics analysis of Aphanomyces spp. identifies a new class of oomycete effector associated with host adaptation.</title>
        <authorList>
            <person name="Gaulin E."/>
        </authorList>
    </citation>
    <scope>NUCLEOTIDE SEQUENCE</scope>
    <source>
        <strain evidence="9">CBS 578.67</strain>
    </source>
</reference>
<dbReference type="EMBL" id="CAADRA010005545">
    <property type="protein sequence ID" value="VFT90964.1"/>
    <property type="molecule type" value="Genomic_DNA"/>
</dbReference>
<dbReference type="GO" id="GO:0003700">
    <property type="term" value="F:DNA-binding transcription factor activity"/>
    <property type="evidence" value="ECO:0007669"/>
    <property type="project" value="InterPro"/>
</dbReference>
<dbReference type="Pfam" id="PF00447">
    <property type="entry name" value="HSF_DNA-bind"/>
    <property type="match status" value="1"/>
</dbReference>
<feature type="domain" description="HSF-type DNA-binding" evidence="8">
    <location>
        <begin position="9"/>
        <end position="114"/>
    </location>
</feature>
<evidence type="ECO:0000313" key="10">
    <source>
        <dbReference type="EMBL" id="VFT90964.1"/>
    </source>
</evidence>
<evidence type="ECO:0000256" key="7">
    <source>
        <dbReference type="SAM" id="Coils"/>
    </source>
</evidence>
<evidence type="ECO:0000313" key="11">
    <source>
        <dbReference type="Proteomes" id="UP000332933"/>
    </source>
</evidence>
<keyword evidence="7" id="KW-0175">Coiled coil</keyword>
<evidence type="ECO:0000259" key="8">
    <source>
        <dbReference type="SMART" id="SM00415"/>
    </source>
</evidence>
<dbReference type="Proteomes" id="UP000332933">
    <property type="component" value="Unassembled WGS sequence"/>
</dbReference>
<keyword evidence="5" id="KW-0539">Nucleus</keyword>
<accession>A0A485L0T9</accession>
<dbReference type="AlphaFoldDB" id="A0A485L0T9"/>
<dbReference type="PRINTS" id="PR00056">
    <property type="entry name" value="HSFDOMAIN"/>
</dbReference>
<dbReference type="SUPFAM" id="SSF46785">
    <property type="entry name" value="Winged helix' DNA-binding domain"/>
    <property type="match status" value="1"/>
</dbReference>
<dbReference type="GO" id="GO:0043565">
    <property type="term" value="F:sequence-specific DNA binding"/>
    <property type="evidence" value="ECO:0007669"/>
    <property type="project" value="InterPro"/>
</dbReference>
<dbReference type="PANTHER" id="PTHR10015">
    <property type="entry name" value="HEAT SHOCK TRANSCRIPTION FACTOR"/>
    <property type="match status" value="1"/>
</dbReference>
<keyword evidence="11" id="KW-1185">Reference proteome</keyword>
<proteinExistence type="inferred from homology"/>
<evidence type="ECO:0000256" key="5">
    <source>
        <dbReference type="ARBA" id="ARBA00023242"/>
    </source>
</evidence>
<evidence type="ECO:0000256" key="3">
    <source>
        <dbReference type="ARBA" id="ARBA00023125"/>
    </source>
</evidence>
<evidence type="ECO:0000256" key="4">
    <source>
        <dbReference type="ARBA" id="ARBA00023163"/>
    </source>
</evidence>
<evidence type="ECO:0000256" key="2">
    <source>
        <dbReference type="ARBA" id="ARBA00023015"/>
    </source>
</evidence>
<dbReference type="Gene3D" id="1.10.10.10">
    <property type="entry name" value="Winged helix-like DNA-binding domain superfamily/Winged helix DNA-binding domain"/>
    <property type="match status" value="1"/>
</dbReference>
<sequence length="251" mass="29245">MNSRRKVSSAAIFLKKTYDMIDTSPSTIASWSNDGASFVVKEPKDFAARMLPKYFKHSNFSSFVRQLNFYGFRKSKKEVLLVAMETDDVKNSWEFHHDLFHQHKPHLMAKIKRKTNFSECTNSDDGTSNCDDVEELRAEVGDIKAQLAQLTDQISNLSRLVHSVCHEAVKRPRDNDELPEPVKHVRREYDLQQHQQQFLDTTLQYVDVIPFDKTNHCAYPTQMDMQLHQALLETFVPLYTKDEPSQYRITL</sequence>
<keyword evidence="2" id="KW-0805">Transcription regulation</keyword>
<name>A0A485L0T9_9STRA</name>
<dbReference type="EMBL" id="VJMH01005524">
    <property type="protein sequence ID" value="KAF0695009.1"/>
    <property type="molecule type" value="Genomic_DNA"/>
</dbReference>
<gene>
    <name evidence="10" type="primary">Aste57867_14138</name>
    <name evidence="9" type="ORF">As57867_014087</name>
    <name evidence="10" type="ORF">ASTE57867_14138</name>
</gene>
<evidence type="ECO:0000256" key="6">
    <source>
        <dbReference type="RuleBase" id="RU004020"/>
    </source>
</evidence>
<keyword evidence="3" id="KW-0238">DNA-binding</keyword>
<comment type="subcellular location">
    <subcellularLocation>
        <location evidence="1">Nucleus</location>
    </subcellularLocation>
</comment>
<dbReference type="GO" id="GO:0005634">
    <property type="term" value="C:nucleus"/>
    <property type="evidence" value="ECO:0007669"/>
    <property type="project" value="UniProtKB-SubCell"/>
</dbReference>
<dbReference type="InterPro" id="IPR036390">
    <property type="entry name" value="WH_DNA-bd_sf"/>
</dbReference>
<dbReference type="FunFam" id="1.10.10.10:FF:000027">
    <property type="entry name" value="Heat shock transcription factor 1"/>
    <property type="match status" value="1"/>
</dbReference>
<organism evidence="10 11">
    <name type="scientific">Aphanomyces stellatus</name>
    <dbReference type="NCBI Taxonomy" id="120398"/>
    <lineage>
        <taxon>Eukaryota</taxon>
        <taxon>Sar</taxon>
        <taxon>Stramenopiles</taxon>
        <taxon>Oomycota</taxon>
        <taxon>Saprolegniomycetes</taxon>
        <taxon>Saprolegniales</taxon>
        <taxon>Verrucalvaceae</taxon>
        <taxon>Aphanomyces</taxon>
    </lineage>
</organism>
<protein>
    <submittedName>
        <fullName evidence="10">Aste57867_14138 protein</fullName>
    </submittedName>
</protein>
<dbReference type="PANTHER" id="PTHR10015:SF206">
    <property type="entry name" value="HSF-TYPE DNA-BINDING DOMAIN-CONTAINING PROTEIN"/>
    <property type="match status" value="1"/>
</dbReference>
<feature type="coiled-coil region" evidence="7">
    <location>
        <begin position="133"/>
        <end position="160"/>
    </location>
</feature>
<dbReference type="OrthoDB" id="60033at2759"/>